<feature type="transmembrane region" description="Helical" evidence="2">
    <location>
        <begin position="285"/>
        <end position="308"/>
    </location>
</feature>
<feature type="transmembrane region" description="Helical" evidence="2">
    <location>
        <begin position="468"/>
        <end position="486"/>
    </location>
</feature>
<comment type="caution">
    <text evidence="4">The sequence shown here is derived from an EMBL/GenBank/DDBJ whole genome shotgun (WGS) entry which is preliminary data.</text>
</comment>
<gene>
    <name evidence="4" type="ORF">ACFFGH_28260</name>
</gene>
<feature type="compositionally biased region" description="Basic and acidic residues" evidence="1">
    <location>
        <begin position="508"/>
        <end position="517"/>
    </location>
</feature>
<accession>A0ABV6S0S4</accession>
<feature type="transmembrane region" description="Helical" evidence="2">
    <location>
        <begin position="29"/>
        <end position="61"/>
    </location>
</feature>
<evidence type="ECO:0000259" key="3">
    <source>
        <dbReference type="SMART" id="SM00014"/>
    </source>
</evidence>
<feature type="transmembrane region" description="Helical" evidence="2">
    <location>
        <begin position="411"/>
        <end position="434"/>
    </location>
</feature>
<keyword evidence="2" id="KW-1133">Transmembrane helix</keyword>
<feature type="transmembrane region" description="Helical" evidence="2">
    <location>
        <begin position="441"/>
        <end position="462"/>
    </location>
</feature>
<name>A0ABV6S0S4_9GAMM</name>
<feature type="transmembrane region" description="Helical" evidence="2">
    <location>
        <begin position="204"/>
        <end position="225"/>
    </location>
</feature>
<proteinExistence type="predicted"/>
<organism evidence="4 5">
    <name type="scientific">Lysobacter korlensis</name>
    <dbReference type="NCBI Taxonomy" id="553636"/>
    <lineage>
        <taxon>Bacteria</taxon>
        <taxon>Pseudomonadati</taxon>
        <taxon>Pseudomonadota</taxon>
        <taxon>Gammaproteobacteria</taxon>
        <taxon>Lysobacterales</taxon>
        <taxon>Lysobacteraceae</taxon>
        <taxon>Lysobacter</taxon>
    </lineage>
</organism>
<reference evidence="4 5" key="1">
    <citation type="submission" date="2024-09" db="EMBL/GenBank/DDBJ databases">
        <authorList>
            <person name="Sun Q."/>
            <person name="Mori K."/>
        </authorList>
    </citation>
    <scope>NUCLEOTIDE SEQUENCE [LARGE SCALE GENOMIC DNA]</scope>
    <source>
        <strain evidence="4 5">KCTC 23076</strain>
    </source>
</reference>
<dbReference type="SMART" id="SM00014">
    <property type="entry name" value="acidPPc"/>
    <property type="match status" value="1"/>
</dbReference>
<dbReference type="Gene3D" id="1.20.144.10">
    <property type="entry name" value="Phosphatidic acid phosphatase type 2/haloperoxidase"/>
    <property type="match status" value="1"/>
</dbReference>
<feature type="transmembrane region" description="Helical" evidence="2">
    <location>
        <begin position="81"/>
        <end position="104"/>
    </location>
</feature>
<keyword evidence="2" id="KW-0812">Transmembrane</keyword>
<dbReference type="Pfam" id="PF01569">
    <property type="entry name" value="PAP2"/>
    <property type="match status" value="1"/>
</dbReference>
<dbReference type="RefSeq" id="WP_386674924.1">
    <property type="nucleotide sequence ID" value="NZ_JBHLTG010000009.1"/>
</dbReference>
<evidence type="ECO:0000313" key="4">
    <source>
        <dbReference type="EMBL" id="MFC0681743.1"/>
    </source>
</evidence>
<feature type="transmembrane region" description="Helical" evidence="2">
    <location>
        <begin position="155"/>
        <end position="173"/>
    </location>
</feature>
<keyword evidence="5" id="KW-1185">Reference proteome</keyword>
<dbReference type="InterPro" id="IPR036938">
    <property type="entry name" value="PAP2/HPO_sf"/>
</dbReference>
<feature type="domain" description="Phosphatidic acid phosphatase type 2/haloperoxidase" evidence="3">
    <location>
        <begin position="370"/>
        <end position="483"/>
    </location>
</feature>
<dbReference type="CDD" id="cd03392">
    <property type="entry name" value="PAP2_like_2"/>
    <property type="match status" value="1"/>
</dbReference>
<sequence length="517" mass="53445">MSRPADTSSSTHSAAPGAPALDEGRMLRLLAAAGVGLAGVLGASLLLALLGGWLTAAVSLVDPADWLRQAVPWLASVLDGFSFLADIGRNAGWALLPAVAVALLIRRLQGLAGFVAVTAAGAVLLGETGALVAVAWHTGEGSQAATTPDPVYDDVLGLTVTAAVGVLVLLPVLSAAARRWLVTTLAVIVVAFGVLAVLSGFGTLIAVVGGWLVGASWTAVAVVAYRRFAVGPNAEVATDSSTGPSDRLRDRGVDVDTLRDRGAEDPRALQPAPARDRVPVHGVRGVLLLVLAALLIAGTVLGIGLLLITPSAAIQRLDEAIIDWIVGTRTPELTAAATIIDAMGNTAGILAVHLAAIPISLALTRHRAPSVFLVAALVGETAIYLGTGAIVGRDRPEVDHLTMGVPVTSGYPSGHVAASLVTYCGIALLVIVWSRSRWRHAALPVAVLLVLGVVWARLYWGMHYPTDTLVSLAFGAAWLAVCWWVIRPDRGSGAPPDSGVRRTAQRGPFDELRDRAA</sequence>
<keyword evidence="2" id="KW-0472">Membrane</keyword>
<dbReference type="EMBL" id="JBHLTG010000009">
    <property type="protein sequence ID" value="MFC0681743.1"/>
    <property type="molecule type" value="Genomic_DNA"/>
</dbReference>
<protein>
    <submittedName>
        <fullName evidence="4">Phosphatase PAP2 family protein</fullName>
    </submittedName>
</protein>
<evidence type="ECO:0000256" key="1">
    <source>
        <dbReference type="SAM" id="MobiDB-lite"/>
    </source>
</evidence>
<dbReference type="Proteomes" id="UP001589896">
    <property type="component" value="Unassembled WGS sequence"/>
</dbReference>
<dbReference type="SUPFAM" id="SSF48317">
    <property type="entry name" value="Acid phosphatase/Vanadium-dependent haloperoxidase"/>
    <property type="match status" value="1"/>
</dbReference>
<evidence type="ECO:0000313" key="5">
    <source>
        <dbReference type="Proteomes" id="UP001589896"/>
    </source>
</evidence>
<evidence type="ECO:0000256" key="2">
    <source>
        <dbReference type="SAM" id="Phobius"/>
    </source>
</evidence>
<feature type="transmembrane region" description="Helical" evidence="2">
    <location>
        <begin position="111"/>
        <end position="135"/>
    </location>
</feature>
<feature type="region of interest" description="Disordered" evidence="1">
    <location>
        <begin position="492"/>
        <end position="517"/>
    </location>
</feature>
<feature type="transmembrane region" description="Helical" evidence="2">
    <location>
        <begin position="371"/>
        <end position="391"/>
    </location>
</feature>
<feature type="transmembrane region" description="Helical" evidence="2">
    <location>
        <begin position="180"/>
        <end position="198"/>
    </location>
</feature>
<feature type="transmembrane region" description="Helical" evidence="2">
    <location>
        <begin position="342"/>
        <end position="364"/>
    </location>
</feature>
<dbReference type="InterPro" id="IPR000326">
    <property type="entry name" value="PAP2/HPO"/>
</dbReference>